<dbReference type="Pfam" id="PF02518">
    <property type="entry name" value="HATPase_c"/>
    <property type="match status" value="1"/>
</dbReference>
<dbReference type="PRINTS" id="PR00344">
    <property type="entry name" value="BCTRLSENSOR"/>
</dbReference>
<keyword evidence="8" id="KW-0547">Nucleotide-binding</keyword>
<comment type="caution">
    <text evidence="15">The sequence shown here is derived from an EMBL/GenBank/DDBJ whole genome shotgun (WGS) entry which is preliminary data.</text>
</comment>
<keyword evidence="13" id="KW-0472">Membrane</keyword>
<dbReference type="GO" id="GO:0005524">
    <property type="term" value="F:ATP binding"/>
    <property type="evidence" value="ECO:0007669"/>
    <property type="project" value="UniProtKB-KW"/>
</dbReference>
<dbReference type="Gene3D" id="3.30.450.20">
    <property type="entry name" value="PAS domain"/>
    <property type="match status" value="2"/>
</dbReference>
<name>A0A4R1K498_9GAMM</name>
<keyword evidence="12" id="KW-0902">Two-component regulatory system</keyword>
<dbReference type="EC" id="2.7.13.3" evidence="3"/>
<feature type="transmembrane region" description="Helical" evidence="13">
    <location>
        <begin position="12"/>
        <end position="33"/>
    </location>
</feature>
<evidence type="ECO:0000256" key="7">
    <source>
        <dbReference type="ARBA" id="ARBA00022692"/>
    </source>
</evidence>
<evidence type="ECO:0000256" key="5">
    <source>
        <dbReference type="ARBA" id="ARBA00022553"/>
    </source>
</evidence>
<dbReference type="PANTHER" id="PTHR43547:SF3">
    <property type="entry name" value="SENSOR PROTEIN CITS"/>
    <property type="match status" value="1"/>
</dbReference>
<dbReference type="GO" id="GO:0005886">
    <property type="term" value="C:plasma membrane"/>
    <property type="evidence" value="ECO:0007669"/>
    <property type="project" value="UniProtKB-SubCell"/>
</dbReference>
<dbReference type="InterPro" id="IPR039506">
    <property type="entry name" value="SPOB_a"/>
</dbReference>
<dbReference type="Gene3D" id="1.10.287.130">
    <property type="match status" value="1"/>
</dbReference>
<dbReference type="RefSeq" id="WP_131911869.1">
    <property type="nucleotide sequence ID" value="NZ_OU594967.1"/>
</dbReference>
<evidence type="ECO:0000256" key="1">
    <source>
        <dbReference type="ARBA" id="ARBA00000085"/>
    </source>
</evidence>
<evidence type="ECO:0000256" key="12">
    <source>
        <dbReference type="ARBA" id="ARBA00023012"/>
    </source>
</evidence>
<keyword evidence="10" id="KW-0067">ATP-binding</keyword>
<comment type="catalytic activity">
    <reaction evidence="1">
        <text>ATP + protein L-histidine = ADP + protein N-phospho-L-histidine.</text>
        <dbReference type="EC" id="2.7.13.3"/>
    </reaction>
</comment>
<proteinExistence type="predicted"/>
<dbReference type="InterPro" id="IPR029151">
    <property type="entry name" value="Sensor-like_sf"/>
</dbReference>
<evidence type="ECO:0000259" key="14">
    <source>
        <dbReference type="PROSITE" id="PS50109"/>
    </source>
</evidence>
<dbReference type="InterPro" id="IPR005467">
    <property type="entry name" value="His_kinase_dom"/>
</dbReference>
<dbReference type="AlphaFoldDB" id="A0A4R1K498"/>
<evidence type="ECO:0000256" key="2">
    <source>
        <dbReference type="ARBA" id="ARBA00004651"/>
    </source>
</evidence>
<protein>
    <recommendedName>
        <fullName evidence="3">histidine kinase</fullName>
        <ecNumber evidence="3">2.7.13.3</ecNumber>
    </recommendedName>
</protein>
<dbReference type="InterPro" id="IPR004358">
    <property type="entry name" value="Sig_transdc_His_kin-like_C"/>
</dbReference>
<dbReference type="CDD" id="cd16915">
    <property type="entry name" value="HATPase_DpiB-CitA-like"/>
    <property type="match status" value="1"/>
</dbReference>
<comment type="subcellular location">
    <subcellularLocation>
        <location evidence="2">Cell membrane</location>
        <topology evidence="2">Multi-pass membrane protein</topology>
    </subcellularLocation>
</comment>
<keyword evidence="4" id="KW-1003">Cell membrane</keyword>
<dbReference type="InterPro" id="IPR036890">
    <property type="entry name" value="HATPase_C_sf"/>
</dbReference>
<accession>A0A4R1K498</accession>
<keyword evidence="16" id="KW-1185">Reference proteome</keyword>
<gene>
    <name evidence="15" type="ORF">EV690_1091</name>
</gene>
<evidence type="ECO:0000313" key="15">
    <source>
        <dbReference type="EMBL" id="TCK58932.1"/>
    </source>
</evidence>
<keyword evidence="6" id="KW-0808">Transferase</keyword>
<dbReference type="InterPro" id="IPR035965">
    <property type="entry name" value="PAS-like_dom_sf"/>
</dbReference>
<keyword evidence="5" id="KW-0597">Phosphoprotein</keyword>
<dbReference type="EMBL" id="SMGD01000011">
    <property type="protein sequence ID" value="TCK58932.1"/>
    <property type="molecule type" value="Genomic_DNA"/>
</dbReference>
<evidence type="ECO:0000256" key="4">
    <source>
        <dbReference type="ARBA" id="ARBA00022475"/>
    </source>
</evidence>
<dbReference type="Gene3D" id="3.30.565.10">
    <property type="entry name" value="Histidine kinase-like ATPase, C-terminal domain"/>
    <property type="match status" value="1"/>
</dbReference>
<dbReference type="InterPro" id="IPR003594">
    <property type="entry name" value="HATPase_dom"/>
</dbReference>
<evidence type="ECO:0000256" key="11">
    <source>
        <dbReference type="ARBA" id="ARBA00022989"/>
    </source>
</evidence>
<keyword evidence="9 15" id="KW-0418">Kinase</keyword>
<evidence type="ECO:0000313" key="16">
    <source>
        <dbReference type="Proteomes" id="UP000295565"/>
    </source>
</evidence>
<dbReference type="SUPFAM" id="SSF55874">
    <property type="entry name" value="ATPase domain of HSP90 chaperone/DNA topoisomerase II/histidine kinase"/>
    <property type="match status" value="1"/>
</dbReference>
<evidence type="ECO:0000256" key="10">
    <source>
        <dbReference type="ARBA" id="ARBA00022840"/>
    </source>
</evidence>
<feature type="domain" description="Histidine kinase" evidence="14">
    <location>
        <begin position="333"/>
        <end position="528"/>
    </location>
</feature>
<dbReference type="GO" id="GO:0000155">
    <property type="term" value="F:phosphorelay sensor kinase activity"/>
    <property type="evidence" value="ECO:0007669"/>
    <property type="project" value="InterPro"/>
</dbReference>
<dbReference type="Proteomes" id="UP000295565">
    <property type="component" value="Unassembled WGS sequence"/>
</dbReference>
<dbReference type="SMART" id="SM00387">
    <property type="entry name" value="HATPase_c"/>
    <property type="match status" value="1"/>
</dbReference>
<sequence length="536" mass="59994">MKKFTFFRRLFFIQSFLAFIISSIFVVVVYHNIHALLVEETRDSAVEQATIFASSDHLKQALKDHNVAVIANLVENIRMPLGTDYVVVADSTGKRIYNTAGVGMGVTMPAYQIVNVLKGKPASFVDYSDEGITNIKSRVPVMDHNKVIGIVAVGMSYKFAVNRISKYIIIVVGISVFLFALLVTFSHFFVSYLNRKMLQKSPTQIEVAFNLYESMVNSILEGVVAINPSNNILAMNYAAEKYLHLVDLHETMVNQHISKYLYPADFFLQHSEENVVDQTLCCNGERLVANRTPFYSNQGKYLGTVITLRPKTEKEELEQAVNAAIEDKKNLRALSHEFSNQLAVISGLLAVNKYDEVKAYIHNEHIIKKNEVVQIAHSFNVSILIGLLMSKMSRARELGIALEISPLSNVQAERLSLNDKELTCIIGNFIDNAFESIIRSPGAEKIVSIFANNLGDELIVEVSDSGMGISEDKIELIFERGYSSKNDEEHGIGLSLVKEIVDKNHGHIIVEESEYGGAMFTLFIPQYKQACENESN</sequence>
<evidence type="ECO:0000256" key="6">
    <source>
        <dbReference type="ARBA" id="ARBA00022679"/>
    </source>
</evidence>
<organism evidence="15 16">
    <name type="scientific">Celerinatantimonas diazotrophica</name>
    <dbReference type="NCBI Taxonomy" id="412034"/>
    <lineage>
        <taxon>Bacteria</taxon>
        <taxon>Pseudomonadati</taxon>
        <taxon>Pseudomonadota</taxon>
        <taxon>Gammaproteobacteria</taxon>
        <taxon>Celerinatantimonadaceae</taxon>
        <taxon>Celerinatantimonas</taxon>
    </lineage>
</organism>
<dbReference type="SUPFAM" id="SSF55785">
    <property type="entry name" value="PYP-like sensor domain (PAS domain)"/>
    <property type="match status" value="1"/>
</dbReference>
<dbReference type="SUPFAM" id="SSF103190">
    <property type="entry name" value="Sensory domain-like"/>
    <property type="match status" value="1"/>
</dbReference>
<evidence type="ECO:0000256" key="9">
    <source>
        <dbReference type="ARBA" id="ARBA00022777"/>
    </source>
</evidence>
<keyword evidence="11 13" id="KW-1133">Transmembrane helix</keyword>
<reference evidence="15 16" key="1">
    <citation type="submission" date="2019-03" db="EMBL/GenBank/DDBJ databases">
        <title>Genomic Encyclopedia of Type Strains, Phase IV (KMG-IV): sequencing the most valuable type-strain genomes for metagenomic binning, comparative biology and taxonomic classification.</title>
        <authorList>
            <person name="Goeker M."/>
        </authorList>
    </citation>
    <scope>NUCLEOTIDE SEQUENCE [LARGE SCALE GENOMIC DNA]</scope>
    <source>
        <strain evidence="15 16">DSM 18577</strain>
    </source>
</reference>
<dbReference type="OrthoDB" id="9792686at2"/>
<evidence type="ECO:0000256" key="3">
    <source>
        <dbReference type="ARBA" id="ARBA00012438"/>
    </source>
</evidence>
<dbReference type="PANTHER" id="PTHR43547">
    <property type="entry name" value="TWO-COMPONENT HISTIDINE KINASE"/>
    <property type="match status" value="1"/>
</dbReference>
<dbReference type="InterPro" id="IPR016120">
    <property type="entry name" value="Sig_transdc_His_kin_SpoOB"/>
</dbReference>
<dbReference type="Pfam" id="PF14689">
    <property type="entry name" value="SPOB_a"/>
    <property type="match status" value="1"/>
</dbReference>
<evidence type="ECO:0000256" key="13">
    <source>
        <dbReference type="SAM" id="Phobius"/>
    </source>
</evidence>
<keyword evidence="7 13" id="KW-0812">Transmembrane</keyword>
<dbReference type="PROSITE" id="PS50109">
    <property type="entry name" value="HIS_KIN"/>
    <property type="match status" value="1"/>
</dbReference>
<evidence type="ECO:0000256" key="8">
    <source>
        <dbReference type="ARBA" id="ARBA00022741"/>
    </source>
</evidence>
<dbReference type="SUPFAM" id="SSF55890">
    <property type="entry name" value="Sporulation response regulatory protein Spo0B"/>
    <property type="match status" value="1"/>
</dbReference>
<feature type="transmembrane region" description="Helical" evidence="13">
    <location>
        <begin position="167"/>
        <end position="190"/>
    </location>
</feature>